<accession>A0A8T2SFL5</accession>
<proteinExistence type="predicted"/>
<dbReference type="PANTHER" id="PTHR35502:SF2">
    <property type="entry name" value="PROTEIN MICROTUBULE BINDING PROTEIN 2C"/>
    <property type="match status" value="1"/>
</dbReference>
<feature type="coiled-coil region" evidence="1">
    <location>
        <begin position="201"/>
        <end position="228"/>
    </location>
</feature>
<protein>
    <submittedName>
        <fullName evidence="2">Uncharacterized protein</fullName>
    </submittedName>
</protein>
<feature type="coiled-coil region" evidence="1">
    <location>
        <begin position="140"/>
        <end position="174"/>
    </location>
</feature>
<dbReference type="EMBL" id="CM035425">
    <property type="protein sequence ID" value="KAH7331167.1"/>
    <property type="molecule type" value="Genomic_DNA"/>
</dbReference>
<dbReference type="AlphaFoldDB" id="A0A8T2SFL5"/>
<evidence type="ECO:0000256" key="1">
    <source>
        <dbReference type="SAM" id="Coils"/>
    </source>
</evidence>
<evidence type="ECO:0000313" key="2">
    <source>
        <dbReference type="EMBL" id="KAH7331167.1"/>
    </source>
</evidence>
<dbReference type="InterPro" id="IPR040289">
    <property type="entry name" value="MBP2C"/>
</dbReference>
<keyword evidence="3" id="KW-1185">Reference proteome</keyword>
<dbReference type="GO" id="GO:0008017">
    <property type="term" value="F:microtubule binding"/>
    <property type="evidence" value="ECO:0007669"/>
    <property type="project" value="InterPro"/>
</dbReference>
<comment type="caution">
    <text evidence="2">The sequence shown here is derived from an EMBL/GenBank/DDBJ whole genome shotgun (WGS) entry which is preliminary data.</text>
</comment>
<evidence type="ECO:0000313" key="3">
    <source>
        <dbReference type="Proteomes" id="UP000825935"/>
    </source>
</evidence>
<gene>
    <name evidence="2" type="ORF">KP509_20G018400</name>
</gene>
<organism evidence="2 3">
    <name type="scientific">Ceratopteris richardii</name>
    <name type="common">Triangle waterfern</name>
    <dbReference type="NCBI Taxonomy" id="49495"/>
    <lineage>
        <taxon>Eukaryota</taxon>
        <taxon>Viridiplantae</taxon>
        <taxon>Streptophyta</taxon>
        <taxon>Embryophyta</taxon>
        <taxon>Tracheophyta</taxon>
        <taxon>Polypodiopsida</taxon>
        <taxon>Polypodiidae</taxon>
        <taxon>Polypodiales</taxon>
        <taxon>Pteridineae</taxon>
        <taxon>Pteridaceae</taxon>
        <taxon>Parkerioideae</taxon>
        <taxon>Ceratopteris</taxon>
    </lineage>
</organism>
<reference evidence="2" key="1">
    <citation type="submission" date="2021-08" db="EMBL/GenBank/DDBJ databases">
        <title>WGS assembly of Ceratopteris richardii.</title>
        <authorList>
            <person name="Marchant D.B."/>
            <person name="Chen G."/>
            <person name="Jenkins J."/>
            <person name="Shu S."/>
            <person name="Leebens-Mack J."/>
            <person name="Grimwood J."/>
            <person name="Schmutz J."/>
            <person name="Soltis P."/>
            <person name="Soltis D."/>
            <person name="Chen Z.-H."/>
        </authorList>
    </citation>
    <scope>NUCLEOTIDE SEQUENCE</scope>
    <source>
        <strain evidence="2">Whitten #5841</strain>
        <tissue evidence="2">Leaf</tissue>
    </source>
</reference>
<keyword evidence="1" id="KW-0175">Coiled coil</keyword>
<dbReference type="OrthoDB" id="1915670at2759"/>
<name>A0A8T2SFL5_CERRI</name>
<sequence>MELGKAAAHSPTLYYTNSWDGIGPKDAFHCGMDSWKDRRYGALSSASIRSWSDASSTPGISLSPVSAIAPVDKGIYHEIMEIIPLVETLMQQQQAYKSFPRHGSLVYTSNPRDSLKASELGSMVLKGRGQLFQGNQVDEDMDANSVISQLQDQVQQLEQKLLEKDHQLQAVEINSREAAILQFQAREKELQDKIFIKKLDVEKVTNQLSQTQHEVESLRHLLAKTESDIQASNVYVSELHKQCDILQSQIEMFLLWMESIISHLETELMDEELDNLTRKAESNMVKGKEDMKFNLEAHYEDSTLVEHFRRKYLASLIAAKHNPTEEMLVLVAELRNQLHSSVLISGNSIHG</sequence>
<dbReference type="GO" id="GO:0010497">
    <property type="term" value="P:plasmodesmata-mediated intercellular transport"/>
    <property type="evidence" value="ECO:0007669"/>
    <property type="project" value="InterPro"/>
</dbReference>
<dbReference type="PANTHER" id="PTHR35502">
    <property type="entry name" value="PROTEIN MICROTUBULE BINDING PROTEIN 2C"/>
    <property type="match status" value="1"/>
</dbReference>
<dbReference type="Proteomes" id="UP000825935">
    <property type="component" value="Chromosome 20"/>
</dbReference>